<accession>A0A336KJA7</accession>
<dbReference type="AlphaFoldDB" id="A0A336KJA7"/>
<dbReference type="EMBL" id="UFQS01000494">
    <property type="protein sequence ID" value="SSX04371.1"/>
    <property type="molecule type" value="Genomic_DNA"/>
</dbReference>
<evidence type="ECO:0000313" key="2">
    <source>
        <dbReference type="EMBL" id="SSX24735.1"/>
    </source>
</evidence>
<protein>
    <submittedName>
        <fullName evidence="1">CSON011357 protein</fullName>
    </submittedName>
</protein>
<sequence length="38" mass="4568">MRQDIIKLIATRKYCSIVETCIRFCIRTIRKDIELINP</sequence>
<evidence type="ECO:0000313" key="1">
    <source>
        <dbReference type="EMBL" id="SSX04371.1"/>
    </source>
</evidence>
<dbReference type="EMBL" id="UFQT01000494">
    <property type="protein sequence ID" value="SSX24735.1"/>
    <property type="molecule type" value="Genomic_DNA"/>
</dbReference>
<reference evidence="1" key="1">
    <citation type="submission" date="2018-04" db="EMBL/GenBank/DDBJ databases">
        <authorList>
            <person name="Go L.Y."/>
            <person name="Mitchell J.A."/>
        </authorList>
    </citation>
    <scope>NUCLEOTIDE SEQUENCE</scope>
    <source>
        <tissue evidence="1">Whole organism</tissue>
    </source>
</reference>
<organism evidence="1">
    <name type="scientific">Culicoides sonorensis</name>
    <name type="common">Biting midge</name>
    <dbReference type="NCBI Taxonomy" id="179676"/>
    <lineage>
        <taxon>Eukaryota</taxon>
        <taxon>Metazoa</taxon>
        <taxon>Ecdysozoa</taxon>
        <taxon>Arthropoda</taxon>
        <taxon>Hexapoda</taxon>
        <taxon>Insecta</taxon>
        <taxon>Pterygota</taxon>
        <taxon>Neoptera</taxon>
        <taxon>Endopterygota</taxon>
        <taxon>Diptera</taxon>
        <taxon>Nematocera</taxon>
        <taxon>Chironomoidea</taxon>
        <taxon>Ceratopogonidae</taxon>
        <taxon>Ceratopogoninae</taxon>
        <taxon>Culicoides</taxon>
        <taxon>Monoculicoides</taxon>
    </lineage>
</organism>
<gene>
    <name evidence="1" type="primary">CSON011357</name>
</gene>
<reference evidence="2" key="2">
    <citation type="submission" date="2018-07" db="EMBL/GenBank/DDBJ databases">
        <authorList>
            <person name="Quirk P.G."/>
            <person name="Krulwich T.A."/>
        </authorList>
    </citation>
    <scope>NUCLEOTIDE SEQUENCE</scope>
</reference>
<proteinExistence type="predicted"/>
<dbReference type="VEuPathDB" id="VectorBase:CSON011357"/>
<name>A0A336KJA7_CULSO</name>